<sequence length="40" mass="4549">MKLGFVNLKILFSLTTPNLTSFGGQICKSRCTVKFKKERL</sequence>
<dbReference type="Proteomes" id="UP000003082">
    <property type="component" value="Unassembled WGS sequence"/>
</dbReference>
<name>B9CXV7_CAMRE</name>
<keyword evidence="2" id="KW-1185">Reference proteome</keyword>
<protein>
    <submittedName>
        <fullName evidence="1">Uncharacterized protein</fullName>
    </submittedName>
</protein>
<dbReference type="AlphaFoldDB" id="B9CXV7"/>
<dbReference type="STRING" id="553218.CAMRE0001_0147"/>
<comment type="caution">
    <text evidence="1">The sequence shown here is derived from an EMBL/GenBank/DDBJ whole genome shotgun (WGS) entry which is preliminary data.</text>
</comment>
<proteinExistence type="predicted"/>
<dbReference type="EMBL" id="ACFU01000001">
    <property type="protein sequence ID" value="EEF15329.1"/>
    <property type="molecule type" value="Genomic_DNA"/>
</dbReference>
<evidence type="ECO:0000313" key="1">
    <source>
        <dbReference type="EMBL" id="EEF15329.1"/>
    </source>
</evidence>
<reference evidence="1 2" key="1">
    <citation type="submission" date="2008-08" db="EMBL/GenBank/DDBJ databases">
        <authorList>
            <person name="Madupu R."/>
            <person name="Durkin A.S."/>
            <person name="Torralba M."/>
            <person name="Methe B."/>
            <person name="Sutton G.G."/>
            <person name="Strausberg R.L."/>
            <person name="Nelson K.E."/>
        </authorList>
    </citation>
    <scope>NUCLEOTIDE SEQUENCE [LARGE SCALE GENOMIC DNA]</scope>
    <source>
        <strain evidence="1 2">RM3267</strain>
    </source>
</reference>
<evidence type="ECO:0000313" key="2">
    <source>
        <dbReference type="Proteomes" id="UP000003082"/>
    </source>
</evidence>
<gene>
    <name evidence="1" type="ORF">CAMRE0001_0147</name>
</gene>
<accession>B9CXV7</accession>
<organism evidence="1 2">
    <name type="scientific">Campylobacter rectus RM3267</name>
    <dbReference type="NCBI Taxonomy" id="553218"/>
    <lineage>
        <taxon>Bacteria</taxon>
        <taxon>Pseudomonadati</taxon>
        <taxon>Campylobacterota</taxon>
        <taxon>Epsilonproteobacteria</taxon>
        <taxon>Campylobacterales</taxon>
        <taxon>Campylobacteraceae</taxon>
        <taxon>Campylobacter</taxon>
    </lineage>
</organism>